<reference evidence="1 2" key="1">
    <citation type="submission" date="2009-01" db="EMBL/GenBank/DDBJ databases">
        <authorList>
            <person name="Qin X."/>
            <person name="Bachman B."/>
            <person name="Battles P."/>
            <person name="Bell A."/>
            <person name="Bess C."/>
            <person name="Bickham C."/>
            <person name="Chaboub L."/>
            <person name="Chen D."/>
            <person name="Coyle M."/>
            <person name="Deiros D.R."/>
            <person name="Dinh H."/>
            <person name="Forbes L."/>
            <person name="Fowler G."/>
            <person name="Francisco L."/>
            <person name="Fu Q."/>
            <person name="Gubbala S."/>
            <person name="Hale W."/>
            <person name="Han Y."/>
            <person name="Hemphill L."/>
            <person name="Highlander S.K."/>
            <person name="Hirani K."/>
            <person name="Hogues M."/>
            <person name="Jackson L."/>
            <person name="Jakkamsetti A."/>
            <person name="Javaid M."/>
            <person name="Jiang H."/>
            <person name="Korchina V."/>
            <person name="Kovar C."/>
            <person name="Lara F."/>
            <person name="Lee S."/>
            <person name="Mata R."/>
            <person name="Mathew T."/>
            <person name="Moen C."/>
            <person name="Morales K."/>
            <person name="Munidasa M."/>
            <person name="Nazareth L."/>
            <person name="Ngo R."/>
            <person name="Nguyen L."/>
            <person name="Okwuonu G."/>
            <person name="Ongeri F."/>
            <person name="Patil S."/>
            <person name="Petrosino J."/>
            <person name="Pham C."/>
            <person name="Pham P."/>
            <person name="Pu L.-L."/>
            <person name="Puazo M."/>
            <person name="Raj R."/>
            <person name="Reid J."/>
            <person name="Rouhana J."/>
            <person name="Saada N."/>
            <person name="Shang Y."/>
            <person name="Simmons D."/>
            <person name="Thornton R."/>
            <person name="Warren J."/>
            <person name="Weissenberger G."/>
            <person name="Zhang J."/>
            <person name="Zhang L."/>
            <person name="Zhou C."/>
            <person name="Zhu D."/>
            <person name="Muzny D."/>
            <person name="Worley K."/>
            <person name="Gibbs R."/>
        </authorList>
    </citation>
    <scope>NUCLEOTIDE SEQUENCE [LARGE SCALE GENOMIC DNA]</scope>
    <source>
        <strain evidence="1 2">ATCC 33300</strain>
    </source>
</reference>
<comment type="caution">
    <text evidence="1">The sequence shown here is derived from an EMBL/GenBank/DDBJ whole genome shotgun (WGS) entry which is preliminary data.</text>
</comment>
<proteinExistence type="predicted"/>
<dbReference type="Proteomes" id="UP000006241">
    <property type="component" value="Unassembled WGS sequence"/>
</dbReference>
<accession>C2FXV6</accession>
<dbReference type="EMBL" id="ACHB01000050">
    <property type="protein sequence ID" value="EEI92235.1"/>
    <property type="molecule type" value="Genomic_DNA"/>
</dbReference>
<organism evidence="1 2">
    <name type="scientific">Sphingobacterium spiritivorum ATCC 33300</name>
    <dbReference type="NCBI Taxonomy" id="525372"/>
    <lineage>
        <taxon>Bacteria</taxon>
        <taxon>Pseudomonadati</taxon>
        <taxon>Bacteroidota</taxon>
        <taxon>Sphingobacteriia</taxon>
        <taxon>Sphingobacteriales</taxon>
        <taxon>Sphingobacteriaceae</taxon>
        <taxon>Sphingobacterium</taxon>
    </lineage>
</organism>
<name>C2FXV6_SPHSI</name>
<evidence type="ECO:0000313" key="1">
    <source>
        <dbReference type="EMBL" id="EEI92235.1"/>
    </source>
</evidence>
<evidence type="ECO:0000313" key="2">
    <source>
        <dbReference type="Proteomes" id="UP000006241"/>
    </source>
</evidence>
<dbReference type="HOGENOM" id="CLU_3222224_0_0_10"/>
<gene>
    <name evidence="1" type="ORF">HMPREF0765_2162</name>
</gene>
<protein>
    <submittedName>
        <fullName evidence="1">Uncharacterized protein</fullName>
    </submittedName>
</protein>
<sequence>MIRTVAAILRGQLYFNSNLFFYNDQENVKSNHIRIMNLEKFNII</sequence>
<dbReference type="AlphaFoldDB" id="C2FXV6"/>